<dbReference type="Proteomes" id="UP000515472">
    <property type="component" value="Chromosome"/>
</dbReference>
<evidence type="ECO:0000313" key="1">
    <source>
        <dbReference type="EMBL" id="BCO11321.1"/>
    </source>
</evidence>
<gene>
    <name evidence="1" type="ORF">GEOBRER4_n1604</name>
</gene>
<dbReference type="EMBL" id="AP023213">
    <property type="protein sequence ID" value="BCO11321.1"/>
    <property type="molecule type" value="Genomic_DNA"/>
</dbReference>
<protein>
    <submittedName>
        <fullName evidence="1">Uncharacterized protein</fullName>
    </submittedName>
</protein>
<proteinExistence type="predicted"/>
<organism evidence="1 2">
    <name type="scientific">Citrifermentans bremense</name>
    <dbReference type="NCBI Taxonomy" id="60035"/>
    <lineage>
        <taxon>Bacteria</taxon>
        <taxon>Pseudomonadati</taxon>
        <taxon>Thermodesulfobacteriota</taxon>
        <taxon>Desulfuromonadia</taxon>
        <taxon>Geobacterales</taxon>
        <taxon>Geobacteraceae</taxon>
        <taxon>Citrifermentans</taxon>
    </lineage>
</organism>
<name>A0A7R7IZ72_9BACT</name>
<accession>A0A7R7IZ72</accession>
<dbReference type="RefSeq" id="WP_185244922.1">
    <property type="nucleotide sequence ID" value="NZ_AP023213.1"/>
</dbReference>
<dbReference type="AlphaFoldDB" id="A0A7R7IZ72"/>
<reference evidence="1 2" key="1">
    <citation type="submission" date="2020-06" db="EMBL/GenBank/DDBJ databases">
        <title>Interaction of electrochemicaly active bacteria, Geobacter bremensis R4 on different carbon anode.</title>
        <authorList>
            <person name="Meng L."/>
            <person name="Yoshida N."/>
        </authorList>
    </citation>
    <scope>NUCLEOTIDE SEQUENCE [LARGE SCALE GENOMIC DNA]</scope>
    <source>
        <strain evidence="1 2">R4</strain>
    </source>
</reference>
<sequence>MQIENLDTQFDSNFNQLGQLKWFPWVGDLYASSSEGSRLFFLGESCYDWGSSSAPERLKQNTFTREMVGKSHGINPKSKEKFFRNMERAFYLKGKVSIDARVKLWRSVCFHNLVLRPMASVKQRPSLVDYIDGWKVFFTLAEITKPNVCIFAGTDWKKLHSFKEVARESDNVVMPQTWRKKVGRSRGSHLIVTTRRGHSFSVVFIKHPSMSFSWKMWGTFVREQLNQIESSPDILVSPAFPDQASAYMP</sequence>
<keyword evidence="2" id="KW-1185">Reference proteome</keyword>
<evidence type="ECO:0000313" key="2">
    <source>
        <dbReference type="Proteomes" id="UP000515472"/>
    </source>
</evidence>